<evidence type="ECO:0000313" key="2">
    <source>
        <dbReference type="EMBL" id="ETN99091.1"/>
    </source>
</evidence>
<dbReference type="AlphaFoldDB" id="X6LD86"/>
<proteinExistence type="predicted"/>
<feature type="compositionally biased region" description="Basic residues" evidence="1">
    <location>
        <begin position="157"/>
        <end position="173"/>
    </location>
</feature>
<comment type="caution">
    <text evidence="2">The sequence shown here is derived from an EMBL/GenBank/DDBJ whole genome shotgun (WGS) entry which is preliminary data.</text>
</comment>
<feature type="compositionally biased region" description="Basic residues" evidence="1">
    <location>
        <begin position="134"/>
        <end position="149"/>
    </location>
</feature>
<reference evidence="2 3" key="1">
    <citation type="journal article" date="2013" name="Curr. Biol.">
        <title>The Genome of the Foraminiferan Reticulomyxa filosa.</title>
        <authorList>
            <person name="Glockner G."/>
            <person name="Hulsmann N."/>
            <person name="Schleicher M."/>
            <person name="Noegel A.A."/>
            <person name="Eichinger L."/>
            <person name="Gallinger C."/>
            <person name="Pawlowski J."/>
            <person name="Sierra R."/>
            <person name="Euteneuer U."/>
            <person name="Pillet L."/>
            <person name="Moustafa A."/>
            <person name="Platzer M."/>
            <person name="Groth M."/>
            <person name="Szafranski K."/>
            <person name="Schliwa M."/>
        </authorList>
    </citation>
    <scope>NUCLEOTIDE SEQUENCE [LARGE SCALE GENOMIC DNA]</scope>
</reference>
<gene>
    <name evidence="2" type="ORF">RFI_38396</name>
</gene>
<keyword evidence="3" id="KW-1185">Reference proteome</keyword>
<feature type="region of interest" description="Disordered" evidence="1">
    <location>
        <begin position="134"/>
        <end position="181"/>
    </location>
</feature>
<dbReference type="Proteomes" id="UP000023152">
    <property type="component" value="Unassembled WGS sequence"/>
</dbReference>
<evidence type="ECO:0000256" key="1">
    <source>
        <dbReference type="SAM" id="MobiDB-lite"/>
    </source>
</evidence>
<accession>X6LD86</accession>
<organism evidence="2 3">
    <name type="scientific">Reticulomyxa filosa</name>
    <dbReference type="NCBI Taxonomy" id="46433"/>
    <lineage>
        <taxon>Eukaryota</taxon>
        <taxon>Sar</taxon>
        <taxon>Rhizaria</taxon>
        <taxon>Retaria</taxon>
        <taxon>Foraminifera</taxon>
        <taxon>Monothalamids</taxon>
        <taxon>Reticulomyxidae</taxon>
        <taxon>Reticulomyxa</taxon>
    </lineage>
</organism>
<sequence length="282" mass="34209">KNFGVEATPHQKKNEKVYIYIYFVIFFIKCIPSKKNVSTHCVKEKKKEILELELFAPSKSIFILFFFLKNEKKFLCECVNSSQDKNKLKRWEKWKKKKEKNEKKNAKILKNEKKFGKEKIKKFKKLQCEKMIKKEKKKKKDKDKKKKREKRDEMKEKNKRRLEKKKKKRKRRTAPTTTTVHSRRYYRNDHIKVGQVKLPNGKAKRLWQHGTFGKIVCHNIGAHKFIRIIFGLANHQRQCRTAIYMLQQIRETPSLWKWCQFYQLRKKIETGGVRAHSRNFAF</sequence>
<feature type="non-terminal residue" evidence="2">
    <location>
        <position position="1"/>
    </location>
</feature>
<name>X6LD86_RETFI</name>
<dbReference type="EMBL" id="ASPP01044954">
    <property type="protein sequence ID" value="ETN99091.1"/>
    <property type="molecule type" value="Genomic_DNA"/>
</dbReference>
<protein>
    <submittedName>
        <fullName evidence="2">Uncharacterized protein</fullName>
    </submittedName>
</protein>
<evidence type="ECO:0000313" key="3">
    <source>
        <dbReference type="Proteomes" id="UP000023152"/>
    </source>
</evidence>